<dbReference type="Gene3D" id="3.90.79.10">
    <property type="entry name" value="Nucleoside Triphosphate Pyrophosphohydrolase"/>
    <property type="match status" value="1"/>
</dbReference>
<dbReference type="PROSITE" id="PS51462">
    <property type="entry name" value="NUDIX"/>
    <property type="match status" value="1"/>
</dbReference>
<dbReference type="RefSeq" id="WP_237417886.1">
    <property type="nucleotide sequence ID" value="NZ_JBHLYI010000006.1"/>
</dbReference>
<evidence type="ECO:0000313" key="3">
    <source>
        <dbReference type="Proteomes" id="UP000431901"/>
    </source>
</evidence>
<proteinExistence type="predicted"/>
<name>A0A6I4W7U6_9ACTN</name>
<organism evidence="2 3">
    <name type="scientific">Actinomadura rayongensis</name>
    <dbReference type="NCBI Taxonomy" id="1429076"/>
    <lineage>
        <taxon>Bacteria</taxon>
        <taxon>Bacillati</taxon>
        <taxon>Actinomycetota</taxon>
        <taxon>Actinomycetes</taxon>
        <taxon>Streptosporangiales</taxon>
        <taxon>Thermomonosporaceae</taxon>
        <taxon>Actinomadura</taxon>
    </lineage>
</organism>
<dbReference type="Proteomes" id="UP000431901">
    <property type="component" value="Unassembled WGS sequence"/>
</dbReference>
<keyword evidence="3" id="KW-1185">Reference proteome</keyword>
<dbReference type="InterPro" id="IPR000086">
    <property type="entry name" value="NUDIX_hydrolase_dom"/>
</dbReference>
<feature type="domain" description="Nudix hydrolase" evidence="1">
    <location>
        <begin position="173"/>
        <end position="325"/>
    </location>
</feature>
<protein>
    <recommendedName>
        <fullName evidence="1">Nudix hydrolase domain-containing protein</fullName>
    </recommendedName>
</protein>
<accession>A0A6I4W7U6</accession>
<reference evidence="2 3" key="1">
    <citation type="submission" date="2019-12" db="EMBL/GenBank/DDBJ databases">
        <title>Nocardia macrotermitis sp. nov. and Nocardia aurantia sp. nov., isolated from the gut of the fungus growing-termite Macrotermes natalensis.</title>
        <authorList>
            <person name="Christine B."/>
            <person name="Rene B."/>
        </authorList>
    </citation>
    <scope>NUCLEOTIDE SEQUENCE [LARGE SCALE GENOMIC DNA]</scope>
    <source>
        <strain evidence="2 3">DSM 102126</strain>
    </source>
</reference>
<sequence>MGGEVVCVREDAAVPARFHAAVQLACAEADQGRAIDGLRDGWRGPGRLVIVTAARTRYADAVLAWPGPARELGPGRVGPCAATLADTVRAVLAALGTGAARGDGEREVPLAIWRTPAFRRWHAVQRRAGNRLVGARPVWSFHARSDALFFWALHVTVHIASEARTKDNEIVLSRPDTSHVLLYRRGASLGDTEVVLVREFRSPGSAPDGFVHELPGGSGEHRGQRATALAEVREETGFGLRADRLREHGHRPVAATLSAHHAHLHSAELTDDEMDWFRRQSRPRGVAADSELTWPEVRTVDEIVAQRLVDWPTLGMIFQVLHDVR</sequence>
<dbReference type="AlphaFoldDB" id="A0A6I4W7U6"/>
<evidence type="ECO:0000259" key="1">
    <source>
        <dbReference type="PROSITE" id="PS51462"/>
    </source>
</evidence>
<comment type="caution">
    <text evidence="2">The sequence shown here is derived from an EMBL/GenBank/DDBJ whole genome shotgun (WGS) entry which is preliminary data.</text>
</comment>
<dbReference type="EMBL" id="WUTW01000002">
    <property type="protein sequence ID" value="MXQ65688.1"/>
    <property type="molecule type" value="Genomic_DNA"/>
</dbReference>
<dbReference type="InterPro" id="IPR015797">
    <property type="entry name" value="NUDIX_hydrolase-like_dom_sf"/>
</dbReference>
<dbReference type="SUPFAM" id="SSF55811">
    <property type="entry name" value="Nudix"/>
    <property type="match status" value="1"/>
</dbReference>
<evidence type="ECO:0000313" key="2">
    <source>
        <dbReference type="EMBL" id="MXQ65688.1"/>
    </source>
</evidence>
<gene>
    <name evidence="2" type="ORF">GQ466_16795</name>
</gene>